<evidence type="ECO:0000256" key="1">
    <source>
        <dbReference type="SAM" id="MobiDB-lite"/>
    </source>
</evidence>
<organism evidence="2 3">
    <name type="scientific">Noviherbaspirillum aridicola</name>
    <dbReference type="NCBI Taxonomy" id="2849687"/>
    <lineage>
        <taxon>Bacteria</taxon>
        <taxon>Pseudomonadati</taxon>
        <taxon>Pseudomonadota</taxon>
        <taxon>Betaproteobacteria</taxon>
        <taxon>Burkholderiales</taxon>
        <taxon>Oxalobacteraceae</taxon>
        <taxon>Noviherbaspirillum</taxon>
    </lineage>
</organism>
<dbReference type="Proteomes" id="UP000887222">
    <property type="component" value="Unassembled WGS sequence"/>
</dbReference>
<evidence type="ECO:0000313" key="2">
    <source>
        <dbReference type="EMBL" id="GIZ51085.1"/>
    </source>
</evidence>
<protein>
    <submittedName>
        <fullName evidence="2">Uncharacterized protein</fullName>
    </submittedName>
</protein>
<proteinExistence type="predicted"/>
<keyword evidence="3" id="KW-1185">Reference proteome</keyword>
<dbReference type="EMBL" id="BPMK01000004">
    <property type="protein sequence ID" value="GIZ51085.1"/>
    <property type="molecule type" value="Genomic_DNA"/>
</dbReference>
<gene>
    <name evidence="2" type="ORF">NCCP691_10990</name>
</gene>
<comment type="caution">
    <text evidence="2">The sequence shown here is derived from an EMBL/GenBank/DDBJ whole genome shotgun (WGS) entry which is preliminary data.</text>
</comment>
<name>A0ABQ4Q2Q5_9BURK</name>
<accession>A0ABQ4Q2Q5</accession>
<feature type="region of interest" description="Disordered" evidence="1">
    <location>
        <begin position="1"/>
        <end position="21"/>
    </location>
</feature>
<reference evidence="2 3" key="1">
    <citation type="journal article" date="2022" name="Int. J. Syst. Evol. Microbiol.">
        <title>Noviherbaspirillum aridicola sp. nov., isolated from an arid soil in Pakistan.</title>
        <authorList>
            <person name="Khan I.U."/>
            <person name="Saqib M."/>
            <person name="Amin A."/>
            <person name="Hussain F."/>
            <person name="Li L."/>
            <person name="Liu Y.H."/>
            <person name="Fang B.Z."/>
            <person name="Ahmed I."/>
            <person name="Li W.J."/>
        </authorList>
    </citation>
    <scope>NUCLEOTIDE SEQUENCE [LARGE SCALE GENOMIC DNA]</scope>
    <source>
        <strain evidence="2 3">NCCP-691</strain>
    </source>
</reference>
<sequence length="132" mass="15167">MHFNLARTGPKRVRTSYGEAKRRRLQEQEAEQISLEEWLGEQQAQKKAEEVAQLLAQLSGDDNENIDEWREEEACRLALWELTKDAVNTVWKIGRASDVPAVKGAAQILVQRFNALVERGRPVAGRMRRIRT</sequence>
<evidence type="ECO:0000313" key="3">
    <source>
        <dbReference type="Proteomes" id="UP000887222"/>
    </source>
</evidence>